<reference evidence="1" key="1">
    <citation type="submission" date="2023-05" db="EMBL/GenBank/DDBJ databases">
        <title>Nepenthes gracilis genome sequencing.</title>
        <authorList>
            <person name="Fukushima K."/>
        </authorList>
    </citation>
    <scope>NUCLEOTIDE SEQUENCE</scope>
    <source>
        <strain evidence="1">SING2019-196</strain>
    </source>
</reference>
<protein>
    <submittedName>
        <fullName evidence="1">Uncharacterized protein</fullName>
    </submittedName>
</protein>
<dbReference type="AlphaFoldDB" id="A0AAD3XVC6"/>
<dbReference type="EMBL" id="BSYO01000018">
    <property type="protein sequence ID" value="GMH17909.1"/>
    <property type="molecule type" value="Genomic_DNA"/>
</dbReference>
<gene>
    <name evidence="1" type="ORF">Nepgr_019750</name>
</gene>
<sequence>MHPKRGKEFRNRWFCHSVSHSALFLGKGNLSEERVSKRLERSLLSHIEISTFHSHRKEEYNDLQTSA</sequence>
<keyword evidence="2" id="KW-1185">Reference proteome</keyword>
<name>A0AAD3XVC6_NEPGR</name>
<organism evidence="1 2">
    <name type="scientific">Nepenthes gracilis</name>
    <name type="common">Slender pitcher plant</name>
    <dbReference type="NCBI Taxonomy" id="150966"/>
    <lineage>
        <taxon>Eukaryota</taxon>
        <taxon>Viridiplantae</taxon>
        <taxon>Streptophyta</taxon>
        <taxon>Embryophyta</taxon>
        <taxon>Tracheophyta</taxon>
        <taxon>Spermatophyta</taxon>
        <taxon>Magnoliopsida</taxon>
        <taxon>eudicotyledons</taxon>
        <taxon>Gunneridae</taxon>
        <taxon>Pentapetalae</taxon>
        <taxon>Caryophyllales</taxon>
        <taxon>Nepenthaceae</taxon>
        <taxon>Nepenthes</taxon>
    </lineage>
</organism>
<accession>A0AAD3XVC6</accession>
<comment type="caution">
    <text evidence="1">The sequence shown here is derived from an EMBL/GenBank/DDBJ whole genome shotgun (WGS) entry which is preliminary data.</text>
</comment>
<proteinExistence type="predicted"/>
<evidence type="ECO:0000313" key="2">
    <source>
        <dbReference type="Proteomes" id="UP001279734"/>
    </source>
</evidence>
<evidence type="ECO:0000313" key="1">
    <source>
        <dbReference type="EMBL" id="GMH17909.1"/>
    </source>
</evidence>
<dbReference type="Proteomes" id="UP001279734">
    <property type="component" value="Unassembled WGS sequence"/>
</dbReference>